<dbReference type="HOGENOM" id="CLU_033716_2_0_11"/>
<sequence>MDVFDRNFGYDSDTLAAARERHWYARIPNGLMVLGHEEVNDLLRDHRLVSDGKRYLEMHGVTSGPLYDWFVPMILHREGQDHARLRSVVRRTFTPRVIEGLRPYMRETVGRIADGIAETGECEFVETLANPFPVMVMGRLLGVPPQDHELFHGWSTDVGLVFSLAYGGDVRERVERAVSELGDYFDGLIERRRAEPADDLISSMIAAQTEEEVISGEELRNLLVALVSAGHDTTRHQFGSAMLTLCRNPEQWTAFRDDPDRAVEEILRWCPAAPVLFRFAQEDIAYRDTTIPAGTFVMLCVHTANRDPKRFDRAEVFDTTASRQTPHLTLSAGPHFCLGAAAARAELSEAFTVLSTRFGAPRIAGEVTWRNPVGIYGPETLPVRFV</sequence>
<comment type="subcellular location">
    <subcellularLocation>
        <location evidence="1">Cytoplasm</location>
    </subcellularLocation>
</comment>
<keyword evidence="8" id="KW-0503">Monooxygenase</keyword>
<dbReference type="Gene3D" id="1.10.630.10">
    <property type="entry name" value="Cytochrome P450"/>
    <property type="match status" value="1"/>
</dbReference>
<organism evidence="9 10">
    <name type="scientific">Saccharopolyspora erythraea (strain ATCC 11635 / DSM 40517 / JCM 4748 / NBRC 13426 / NCIMB 8594 / NRRL 2338)</name>
    <dbReference type="NCBI Taxonomy" id="405948"/>
    <lineage>
        <taxon>Bacteria</taxon>
        <taxon>Bacillati</taxon>
        <taxon>Actinomycetota</taxon>
        <taxon>Actinomycetes</taxon>
        <taxon>Pseudonocardiales</taxon>
        <taxon>Pseudonocardiaceae</taxon>
        <taxon>Saccharopolyspora</taxon>
    </lineage>
</organism>
<gene>
    <name evidence="9" type="primary">cypA</name>
    <name evidence="9" type="ordered locus">SACE_1376</name>
</gene>
<dbReference type="EMBL" id="AM420293">
    <property type="protein sequence ID" value="CAM00698.1"/>
    <property type="molecule type" value="Genomic_DNA"/>
</dbReference>
<evidence type="ECO:0000256" key="8">
    <source>
        <dbReference type="ARBA" id="ARBA00023033"/>
    </source>
</evidence>
<protein>
    <submittedName>
        <fullName evidence="9">Cytochrome P450</fullName>
        <ecNumber evidence="9">1.14.-.-</ecNumber>
    </submittedName>
</protein>
<accession>A4F9H3</accession>
<name>A4F9H3_SACEN</name>
<comment type="similarity">
    <text evidence="2">Belongs to the cytochrome P450 family.</text>
</comment>
<dbReference type="GO" id="GO:0020037">
    <property type="term" value="F:heme binding"/>
    <property type="evidence" value="ECO:0007669"/>
    <property type="project" value="InterPro"/>
</dbReference>
<dbReference type="GO" id="GO:0004497">
    <property type="term" value="F:monooxygenase activity"/>
    <property type="evidence" value="ECO:0007669"/>
    <property type="project" value="UniProtKB-KW"/>
</dbReference>
<evidence type="ECO:0000256" key="6">
    <source>
        <dbReference type="ARBA" id="ARBA00023002"/>
    </source>
</evidence>
<reference evidence="9 10" key="1">
    <citation type="journal article" date="2007" name="Nat. Biotechnol.">
        <title>Complete genome sequence of the erythromycin-producing bacterium Saccharopolyspora erythraea NRRL23338.</title>
        <authorList>
            <person name="Oliynyk M."/>
            <person name="Samborskyy M."/>
            <person name="Lester J.B."/>
            <person name="Mironenko T."/>
            <person name="Scott N."/>
            <person name="Dickens S."/>
            <person name="Haydock S.F."/>
            <person name="Leadlay P.F."/>
        </authorList>
    </citation>
    <scope>NUCLEOTIDE SEQUENCE [LARGE SCALE GENOMIC DNA]</scope>
    <source>
        <strain evidence="10">ATCC 11635 / DSM 40517 / JCM 4748 / NBRC 13426 / NCIMB 8594 / NRRL 2338</strain>
    </source>
</reference>
<dbReference type="PANTHER" id="PTHR46696:SF1">
    <property type="entry name" value="CYTOCHROME P450 YJIB-RELATED"/>
    <property type="match status" value="1"/>
</dbReference>
<dbReference type="Proteomes" id="UP000006728">
    <property type="component" value="Chromosome"/>
</dbReference>
<dbReference type="CDD" id="cd11038">
    <property type="entry name" value="CYP_AurH-like"/>
    <property type="match status" value="1"/>
</dbReference>
<dbReference type="FunFam" id="1.10.630.10:FF:000018">
    <property type="entry name" value="Cytochrome P450 monooxygenase"/>
    <property type="match status" value="1"/>
</dbReference>
<keyword evidence="3" id="KW-0963">Cytoplasm</keyword>
<dbReference type="KEGG" id="sen:SACE_1376"/>
<keyword evidence="5" id="KW-0479">Metal-binding</keyword>
<evidence type="ECO:0000256" key="2">
    <source>
        <dbReference type="ARBA" id="ARBA00010617"/>
    </source>
</evidence>
<keyword evidence="4" id="KW-0349">Heme</keyword>
<dbReference type="PANTHER" id="PTHR46696">
    <property type="entry name" value="P450, PUTATIVE (EUROFUNG)-RELATED"/>
    <property type="match status" value="1"/>
</dbReference>
<evidence type="ECO:0000256" key="7">
    <source>
        <dbReference type="ARBA" id="ARBA00023004"/>
    </source>
</evidence>
<dbReference type="SUPFAM" id="SSF48264">
    <property type="entry name" value="Cytochrome P450"/>
    <property type="match status" value="1"/>
</dbReference>
<dbReference type="InterPro" id="IPR001128">
    <property type="entry name" value="Cyt_P450"/>
</dbReference>
<dbReference type="InterPro" id="IPR002397">
    <property type="entry name" value="Cyt_P450_B"/>
</dbReference>
<keyword evidence="10" id="KW-1185">Reference proteome</keyword>
<dbReference type="EC" id="1.14.-.-" evidence="9"/>
<dbReference type="GO" id="GO:0016705">
    <property type="term" value="F:oxidoreductase activity, acting on paired donors, with incorporation or reduction of molecular oxygen"/>
    <property type="evidence" value="ECO:0007669"/>
    <property type="project" value="InterPro"/>
</dbReference>
<proteinExistence type="inferred from homology"/>
<dbReference type="eggNOG" id="COG2124">
    <property type="taxonomic scope" value="Bacteria"/>
</dbReference>
<dbReference type="PRINTS" id="PR00359">
    <property type="entry name" value="BP450"/>
</dbReference>
<evidence type="ECO:0000256" key="3">
    <source>
        <dbReference type="ARBA" id="ARBA00022490"/>
    </source>
</evidence>
<dbReference type="GO" id="GO:0005506">
    <property type="term" value="F:iron ion binding"/>
    <property type="evidence" value="ECO:0007669"/>
    <property type="project" value="InterPro"/>
</dbReference>
<dbReference type="GO" id="GO:0005737">
    <property type="term" value="C:cytoplasm"/>
    <property type="evidence" value="ECO:0007669"/>
    <property type="project" value="UniProtKB-SubCell"/>
</dbReference>
<dbReference type="STRING" id="405948.SACE_1376"/>
<dbReference type="AlphaFoldDB" id="A4F9H3"/>
<evidence type="ECO:0000256" key="5">
    <source>
        <dbReference type="ARBA" id="ARBA00022723"/>
    </source>
</evidence>
<keyword evidence="6 9" id="KW-0560">Oxidoreductase</keyword>
<evidence type="ECO:0000256" key="1">
    <source>
        <dbReference type="ARBA" id="ARBA00004496"/>
    </source>
</evidence>
<evidence type="ECO:0000313" key="9">
    <source>
        <dbReference type="EMBL" id="CAM00698.1"/>
    </source>
</evidence>
<dbReference type="InterPro" id="IPR036396">
    <property type="entry name" value="Cyt_P450_sf"/>
</dbReference>
<evidence type="ECO:0000313" key="10">
    <source>
        <dbReference type="Proteomes" id="UP000006728"/>
    </source>
</evidence>
<evidence type="ECO:0000256" key="4">
    <source>
        <dbReference type="ARBA" id="ARBA00022617"/>
    </source>
</evidence>
<dbReference type="Pfam" id="PF00067">
    <property type="entry name" value="p450"/>
    <property type="match status" value="1"/>
</dbReference>
<keyword evidence="7" id="KW-0408">Iron</keyword>